<feature type="domain" description="ZU5" evidence="18">
    <location>
        <begin position="611"/>
        <end position="755"/>
    </location>
</feature>
<feature type="chain" id="PRO_5042476560" description="Netrin receptor UNC5" evidence="15">
    <location>
        <begin position="45"/>
        <end position="1011"/>
    </location>
</feature>
<dbReference type="PANTHER" id="PTHR12582">
    <property type="entry name" value="NETRIN RECEPTOR UNC5"/>
    <property type="match status" value="1"/>
</dbReference>
<protein>
    <recommendedName>
        <fullName evidence="13">Netrin receptor UNC5</fullName>
    </recommendedName>
</protein>
<dbReference type="SMART" id="SM00409">
    <property type="entry name" value="IG"/>
    <property type="match status" value="1"/>
</dbReference>
<sequence>MAHLRTRCCDGVAGRCLHCSVRRRLLLLLVLVVCSLCASHIVQAAEGAAGGTGPASDASRPSALAEPLPHFLQELEDAYIVRNKPVTMSCAASPATQIYFKCNAEWVSQQAHHVQQRTDQGTGRSVREVQTDVSRQQVEVYYGPEPYWCQCVAWSAAGTSKSRKAYVRIAYLHKNFEMEPQGKEEPQGQKIQLHCRPPDAVPPAEVEWLKNEMLIDPEEDSNFHITADHNLIIKQARLSDSANYTCVAKNLVAKRRSSTATVTVYVEGGWSLWNEWAPCNSKCGRGTQKRIRTCTNPAPLNGGPFCDGQASENTPCTSACPVDGGWVEWSKWSTCGPDCTHWRSRECSNPAPVNGGKDCHGSPLQSQNCSDALCIQTSETGDELALYGGVAVALVVSVGIVLAASVALYRRRRQNYEADIINSNSDLYGGFAPAGQKAVRHDNTMQRMAMHSDLTARSSSFNGPVYPQCDMTQKISMTHFQLLEPLPGLKIKVCSSPTVSSADVSRENGARLSSRSLALDGDSASLIGFYGSMLSPRKSDMDVNLDSATGDYRSVLSYKRLGIEAGAANQTTRQSTENNIKLELETDTSDSGVSERRRSQNCAPLHQDKGTSVYATFGCLGGRLLIPSSGVGLLVPPGAIPHGHFYQMYLTVHRGEDSGPVLDGSQTLLSPVVSCGPPSVPLLSPVILSLRHCAELSPEDWALSLKRQLSSGHWEEVLRLGEEPARPPSCHWQLEERACHVLTETPGTYAVLGEALGPAAVKRLRLAAFAPSVCPSLEYSLRLYCLNDDTESLAEVVELEKRLGGHMVGEPSTLHFKANSGHLQLSMHAVPDTLWTNNVHSKLQEIPFWHVWPGCQRLLHCTFALERAGLSSTEFSCKLCVQQLEGEGQVLQLRTTLLNEPLDGDRSSPEIISAGSALVGPQAFKLPYSIRQKLCSSLDSPNPRGNDWRLLAHRLGVQRCLEYFETRGSPTGVVLDLWEAQHEEDGDLDSLASVLEEMGRREAPHPALAHA</sequence>
<dbReference type="GO" id="GO:0005886">
    <property type="term" value="C:plasma membrane"/>
    <property type="evidence" value="ECO:0007669"/>
    <property type="project" value="UniProtKB-SubCell"/>
</dbReference>
<dbReference type="Pfam" id="PF07679">
    <property type="entry name" value="I-set"/>
    <property type="match status" value="1"/>
</dbReference>
<dbReference type="AlphaFoldDB" id="A0AAJ7SU46"/>
<dbReference type="Pfam" id="PF00090">
    <property type="entry name" value="TSP_1"/>
    <property type="match status" value="1"/>
</dbReference>
<dbReference type="PROSITE" id="PS50092">
    <property type="entry name" value="TSP1"/>
    <property type="match status" value="2"/>
</dbReference>
<accession>A0AAJ7SU46</accession>
<evidence type="ECO:0000256" key="1">
    <source>
        <dbReference type="ARBA" id="ARBA00004251"/>
    </source>
</evidence>
<dbReference type="InterPro" id="IPR000884">
    <property type="entry name" value="TSP1_rpt"/>
</dbReference>
<keyword evidence="10 13" id="KW-0675">Receptor</keyword>
<dbReference type="PROSITE" id="PS50835">
    <property type="entry name" value="IG_LIKE"/>
    <property type="match status" value="1"/>
</dbReference>
<reference evidence="20" key="1">
    <citation type="submission" date="2025-08" db="UniProtKB">
        <authorList>
            <consortium name="RefSeq"/>
        </authorList>
    </citation>
    <scope>IDENTIFICATION</scope>
    <source>
        <tissue evidence="20">Sperm</tissue>
    </source>
</reference>
<feature type="signal peptide" evidence="15">
    <location>
        <begin position="1"/>
        <end position="44"/>
    </location>
</feature>
<evidence type="ECO:0000313" key="19">
    <source>
        <dbReference type="Proteomes" id="UP001318040"/>
    </source>
</evidence>
<feature type="region of interest" description="Disordered" evidence="14">
    <location>
        <begin position="569"/>
        <end position="604"/>
    </location>
</feature>
<dbReference type="InterPro" id="IPR036179">
    <property type="entry name" value="Ig-like_dom_sf"/>
</dbReference>
<dbReference type="GO" id="GO:0005042">
    <property type="term" value="F:netrin receptor activity"/>
    <property type="evidence" value="ECO:0007669"/>
    <property type="project" value="UniProtKB-UniRule"/>
</dbReference>
<dbReference type="SMART" id="SM00408">
    <property type="entry name" value="IGc2"/>
    <property type="match status" value="1"/>
</dbReference>
<evidence type="ECO:0000256" key="15">
    <source>
        <dbReference type="SAM" id="SignalP"/>
    </source>
</evidence>
<dbReference type="InterPro" id="IPR013783">
    <property type="entry name" value="Ig-like_fold"/>
</dbReference>
<dbReference type="Pfam" id="PF25609">
    <property type="entry name" value="Unc5_NetrinR_N"/>
    <property type="match status" value="1"/>
</dbReference>
<evidence type="ECO:0000256" key="8">
    <source>
        <dbReference type="ARBA" id="ARBA00023136"/>
    </source>
</evidence>
<dbReference type="GO" id="GO:0007411">
    <property type="term" value="P:axon guidance"/>
    <property type="evidence" value="ECO:0007669"/>
    <property type="project" value="TreeGrafter"/>
</dbReference>
<dbReference type="FunFam" id="2.60.220.30:FF:000003">
    <property type="entry name" value="Unc-5 netrin receptor C"/>
    <property type="match status" value="1"/>
</dbReference>
<evidence type="ECO:0000256" key="6">
    <source>
        <dbReference type="ARBA" id="ARBA00022729"/>
    </source>
</evidence>
<evidence type="ECO:0000256" key="9">
    <source>
        <dbReference type="ARBA" id="ARBA00023157"/>
    </source>
</evidence>
<feature type="compositionally biased region" description="Polar residues" evidence="14">
    <location>
        <begin position="569"/>
        <end position="579"/>
    </location>
</feature>
<feature type="domain" description="Death" evidence="16">
    <location>
        <begin position="945"/>
        <end position="1003"/>
    </location>
</feature>
<evidence type="ECO:0000256" key="10">
    <source>
        <dbReference type="ARBA" id="ARBA00023170"/>
    </source>
</evidence>
<dbReference type="Pfam" id="PF00531">
    <property type="entry name" value="Death"/>
    <property type="match status" value="1"/>
</dbReference>
<dbReference type="InterPro" id="IPR000906">
    <property type="entry name" value="ZU5_dom"/>
</dbReference>
<dbReference type="Gene3D" id="2.20.100.10">
    <property type="entry name" value="Thrombospondin type-1 (TSP1) repeat"/>
    <property type="match status" value="2"/>
</dbReference>
<comment type="subcellular location">
    <subcellularLocation>
        <location evidence="1 13">Cell membrane</location>
        <topology evidence="1 13">Single-pass type I membrane protein</topology>
    </subcellularLocation>
</comment>
<dbReference type="InterPro" id="IPR013098">
    <property type="entry name" value="Ig_I-set"/>
</dbReference>
<dbReference type="SUPFAM" id="SSF48726">
    <property type="entry name" value="Immunoglobulin"/>
    <property type="match status" value="1"/>
</dbReference>
<dbReference type="InterPro" id="IPR033772">
    <property type="entry name" value="UPA"/>
</dbReference>
<organism evidence="19 20">
    <name type="scientific">Petromyzon marinus</name>
    <name type="common">Sea lamprey</name>
    <dbReference type="NCBI Taxonomy" id="7757"/>
    <lineage>
        <taxon>Eukaryota</taxon>
        <taxon>Metazoa</taxon>
        <taxon>Chordata</taxon>
        <taxon>Craniata</taxon>
        <taxon>Vertebrata</taxon>
        <taxon>Cyclostomata</taxon>
        <taxon>Hyperoartia</taxon>
        <taxon>Petromyzontiformes</taxon>
        <taxon>Petromyzontidae</taxon>
        <taxon>Petromyzon</taxon>
    </lineage>
</organism>
<evidence type="ECO:0000256" key="11">
    <source>
        <dbReference type="ARBA" id="ARBA00023180"/>
    </source>
</evidence>
<keyword evidence="7" id="KW-1133">Transmembrane helix</keyword>
<evidence type="ECO:0000256" key="5">
    <source>
        <dbReference type="ARBA" id="ARBA00022692"/>
    </source>
</evidence>
<dbReference type="InterPro" id="IPR057755">
    <property type="entry name" value="UNC5A-D-like_N"/>
</dbReference>
<dbReference type="PANTHER" id="PTHR12582:SF47">
    <property type="entry name" value="NETRIN RECEPTOR UNC-5"/>
    <property type="match status" value="1"/>
</dbReference>
<evidence type="ECO:0000256" key="7">
    <source>
        <dbReference type="ARBA" id="ARBA00022989"/>
    </source>
</evidence>
<name>A0AAJ7SU46_PETMA</name>
<dbReference type="PROSITE" id="PS50017">
    <property type="entry name" value="DEATH_DOMAIN"/>
    <property type="match status" value="1"/>
</dbReference>
<dbReference type="PRINTS" id="PR01705">
    <property type="entry name" value="TSP1REPEAT"/>
</dbReference>
<evidence type="ECO:0000256" key="13">
    <source>
        <dbReference type="RuleBase" id="RU367033"/>
    </source>
</evidence>
<comment type="similarity">
    <text evidence="2 13">Belongs to the unc-5 family.</text>
</comment>
<evidence type="ECO:0000259" key="18">
    <source>
        <dbReference type="PROSITE" id="PS51145"/>
    </source>
</evidence>
<evidence type="ECO:0000256" key="14">
    <source>
        <dbReference type="SAM" id="MobiDB-lite"/>
    </source>
</evidence>
<dbReference type="RefSeq" id="XP_032805602.1">
    <property type="nucleotide sequence ID" value="XM_032949711.1"/>
</dbReference>
<dbReference type="InterPro" id="IPR007110">
    <property type="entry name" value="Ig-like_dom"/>
</dbReference>
<dbReference type="InterPro" id="IPR003598">
    <property type="entry name" value="Ig_sub2"/>
</dbReference>
<evidence type="ECO:0000259" key="17">
    <source>
        <dbReference type="PROSITE" id="PS50835"/>
    </source>
</evidence>
<evidence type="ECO:0000256" key="2">
    <source>
        <dbReference type="ARBA" id="ARBA00009844"/>
    </source>
</evidence>
<dbReference type="FunFam" id="2.20.100.10:FF:000002">
    <property type="entry name" value="Unc-5 netrin receptor C"/>
    <property type="match status" value="2"/>
</dbReference>
<dbReference type="InterPro" id="IPR003599">
    <property type="entry name" value="Ig_sub"/>
</dbReference>
<keyword evidence="8" id="KW-0472">Membrane</keyword>
<dbReference type="KEGG" id="pmrn:116940228"/>
<dbReference type="FunFam" id="2.60.40.10:FF:000037">
    <property type="entry name" value="Unc-5 netrin receptor C"/>
    <property type="match status" value="1"/>
</dbReference>
<proteinExistence type="inferred from homology"/>
<dbReference type="SUPFAM" id="SSF47986">
    <property type="entry name" value="DEATH domain"/>
    <property type="match status" value="1"/>
</dbReference>
<dbReference type="SMART" id="SM00209">
    <property type="entry name" value="TSP1"/>
    <property type="match status" value="2"/>
</dbReference>
<comment type="function">
    <text evidence="13">Receptor for netrin required for axon guidance. Mediates axon repulsion of neuronal growth cones in the developing nervous system upon ligand binding.</text>
</comment>
<dbReference type="SUPFAM" id="SSF82895">
    <property type="entry name" value="TSP-1 type 1 repeat"/>
    <property type="match status" value="2"/>
</dbReference>
<dbReference type="FunFam" id="2.60.40.10:FF:000039">
    <property type="entry name" value="Unc-5 netrin receptor C"/>
    <property type="match status" value="1"/>
</dbReference>
<dbReference type="Gene3D" id="2.60.40.10">
    <property type="entry name" value="Immunoglobulins"/>
    <property type="match status" value="2"/>
</dbReference>
<keyword evidence="3 13" id="KW-0217">Developmental protein</keyword>
<evidence type="ECO:0000259" key="16">
    <source>
        <dbReference type="PROSITE" id="PS50017"/>
    </source>
</evidence>
<dbReference type="Pfam" id="PF17217">
    <property type="entry name" value="UPA"/>
    <property type="match status" value="1"/>
</dbReference>
<keyword evidence="5" id="KW-0812">Transmembrane</keyword>
<dbReference type="InterPro" id="IPR000488">
    <property type="entry name" value="Death_dom"/>
</dbReference>
<keyword evidence="4" id="KW-1003">Cell membrane</keyword>
<feature type="domain" description="Ig-like" evidence="17">
    <location>
        <begin position="174"/>
        <end position="263"/>
    </location>
</feature>
<keyword evidence="9" id="KW-1015">Disulfide bond</keyword>
<dbReference type="Pfam" id="PF00791">
    <property type="entry name" value="ZU5"/>
    <property type="match status" value="1"/>
</dbReference>
<keyword evidence="12 13" id="KW-0393">Immunoglobulin domain</keyword>
<dbReference type="SMART" id="SM00218">
    <property type="entry name" value="ZU5"/>
    <property type="match status" value="1"/>
</dbReference>
<dbReference type="PROSITE" id="PS51145">
    <property type="entry name" value="ZU5"/>
    <property type="match status" value="1"/>
</dbReference>
<dbReference type="Proteomes" id="UP001318040">
    <property type="component" value="Chromosome 8"/>
</dbReference>
<dbReference type="FunFam" id="1.10.533.10:FF:000001">
    <property type="entry name" value="Unc-5 netrin receptor B"/>
    <property type="match status" value="1"/>
</dbReference>
<evidence type="ECO:0000313" key="20">
    <source>
        <dbReference type="RefSeq" id="XP_032805602.1"/>
    </source>
</evidence>
<dbReference type="InterPro" id="IPR037936">
    <property type="entry name" value="UNC5A-D"/>
</dbReference>
<keyword evidence="6 15" id="KW-0732">Signal</keyword>
<evidence type="ECO:0000256" key="12">
    <source>
        <dbReference type="ARBA" id="ARBA00023319"/>
    </source>
</evidence>
<gene>
    <name evidence="20" type="primary">LOC116940228</name>
</gene>
<dbReference type="CDD" id="cd08781">
    <property type="entry name" value="Death_UNC5-like"/>
    <property type="match status" value="1"/>
</dbReference>
<dbReference type="SMART" id="SM00005">
    <property type="entry name" value="DEATH"/>
    <property type="match status" value="1"/>
</dbReference>
<dbReference type="Gene3D" id="1.10.533.10">
    <property type="entry name" value="Death Domain, Fas"/>
    <property type="match status" value="1"/>
</dbReference>
<dbReference type="InterPro" id="IPR011029">
    <property type="entry name" value="DEATH-like_dom_sf"/>
</dbReference>
<dbReference type="Gene3D" id="2.60.220.30">
    <property type="match status" value="1"/>
</dbReference>
<keyword evidence="11" id="KW-0325">Glycoprotein</keyword>
<evidence type="ECO:0000256" key="3">
    <source>
        <dbReference type="ARBA" id="ARBA00022473"/>
    </source>
</evidence>
<keyword evidence="19" id="KW-1185">Reference proteome</keyword>
<evidence type="ECO:0000256" key="4">
    <source>
        <dbReference type="ARBA" id="ARBA00022475"/>
    </source>
</evidence>
<dbReference type="InterPro" id="IPR036383">
    <property type="entry name" value="TSP1_rpt_sf"/>
</dbReference>